<keyword evidence="6" id="KW-1185">Reference proteome</keyword>
<dbReference type="PANTHER" id="PTHR43349">
    <property type="entry name" value="PINORESINOL REDUCTASE-RELATED"/>
    <property type="match status" value="1"/>
</dbReference>
<evidence type="ECO:0000313" key="5">
    <source>
        <dbReference type="EMBL" id="ERN15602.1"/>
    </source>
</evidence>
<evidence type="ECO:0000313" key="6">
    <source>
        <dbReference type="Proteomes" id="UP000017836"/>
    </source>
</evidence>
<dbReference type="InterPro" id="IPR045312">
    <property type="entry name" value="PCBER-like"/>
</dbReference>
<feature type="domain" description="NmrA-like" evidence="4">
    <location>
        <begin position="6"/>
        <end position="312"/>
    </location>
</feature>
<dbReference type="EMBL" id="KI392502">
    <property type="protein sequence ID" value="ERN15602.1"/>
    <property type="molecule type" value="Genomic_DNA"/>
</dbReference>
<gene>
    <name evidence="5" type="ORF">AMTR_s00048p00167820</name>
</gene>
<dbReference type="InterPro" id="IPR008030">
    <property type="entry name" value="NmrA-like"/>
</dbReference>
<dbReference type="AlphaFoldDB" id="U5D2I0"/>
<dbReference type="CDD" id="cd05259">
    <property type="entry name" value="PCBER_SDR_a"/>
    <property type="match status" value="1"/>
</dbReference>
<reference evidence="6" key="1">
    <citation type="journal article" date="2013" name="Science">
        <title>The Amborella genome and the evolution of flowering plants.</title>
        <authorList>
            <consortium name="Amborella Genome Project"/>
        </authorList>
    </citation>
    <scope>NUCLEOTIDE SEQUENCE [LARGE SCALE GENOMIC DNA]</scope>
</reference>
<dbReference type="InterPro" id="IPR036291">
    <property type="entry name" value="NAD(P)-bd_dom_sf"/>
</dbReference>
<accession>U5D2I0</accession>
<dbReference type="InterPro" id="IPR050608">
    <property type="entry name" value="NmrA-type/Isoflavone_red_sf"/>
</dbReference>
<evidence type="ECO:0000256" key="1">
    <source>
        <dbReference type="ARBA" id="ARBA00005725"/>
    </source>
</evidence>
<organism evidence="5 6">
    <name type="scientific">Amborella trichopoda</name>
    <dbReference type="NCBI Taxonomy" id="13333"/>
    <lineage>
        <taxon>Eukaryota</taxon>
        <taxon>Viridiplantae</taxon>
        <taxon>Streptophyta</taxon>
        <taxon>Embryophyta</taxon>
        <taxon>Tracheophyta</taxon>
        <taxon>Spermatophyta</taxon>
        <taxon>Magnoliopsida</taxon>
        <taxon>Amborellales</taxon>
        <taxon>Amborellaceae</taxon>
        <taxon>Amborella</taxon>
    </lineage>
</organism>
<dbReference type="Gene3D" id="3.40.50.720">
    <property type="entry name" value="NAD(P)-binding Rossmann-like Domain"/>
    <property type="match status" value="1"/>
</dbReference>
<dbReference type="HOGENOM" id="CLU_060833_0_1_1"/>
<dbReference type="GO" id="GO:0050664">
    <property type="term" value="F:oxidoreductase activity, acting on NAD(P)H, oxygen as acceptor"/>
    <property type="evidence" value="ECO:0000318"/>
    <property type="project" value="GO_Central"/>
</dbReference>
<evidence type="ECO:0000259" key="4">
    <source>
        <dbReference type="Pfam" id="PF05368"/>
    </source>
</evidence>
<proteinExistence type="inferred from homology"/>
<evidence type="ECO:0000256" key="2">
    <source>
        <dbReference type="ARBA" id="ARBA00022857"/>
    </source>
</evidence>
<dbReference type="eggNOG" id="ENOG502QQTV">
    <property type="taxonomic scope" value="Eukaryota"/>
</dbReference>
<dbReference type="GO" id="GO:0009807">
    <property type="term" value="P:lignan biosynthetic process"/>
    <property type="evidence" value="ECO:0000318"/>
    <property type="project" value="GO_Central"/>
</dbReference>
<comment type="similarity">
    <text evidence="1">Belongs to the NmrA-type oxidoreductase family. Isoflavone reductase subfamily.</text>
</comment>
<dbReference type="Proteomes" id="UP000017836">
    <property type="component" value="Unassembled WGS sequence"/>
</dbReference>
<dbReference type="Gene3D" id="3.90.25.10">
    <property type="entry name" value="UDP-galactose 4-epimerase, domain 1"/>
    <property type="match status" value="1"/>
</dbReference>
<dbReference type="OMA" id="ANGHDTY"/>
<dbReference type="Pfam" id="PF05368">
    <property type="entry name" value="NmrA"/>
    <property type="match status" value="1"/>
</dbReference>
<dbReference type="SUPFAM" id="SSF51735">
    <property type="entry name" value="NAD(P)-binding Rossmann-fold domains"/>
    <property type="match status" value="1"/>
</dbReference>
<dbReference type="STRING" id="13333.U5D2I0"/>
<sequence>MEMEMEKSRVLVVGGTGYIGRRIVKASLEAGHPTYVLQRAEIGLDIDKLQMLLSFKKQGAHLVEASYSDHQSLVEAVKLADVVISAISGAHIRSHQILLQLKLVEAIKEAGNVKKFLPSEFGMDPARMAHGLAPGRITFDEKMVVRKAIEEAGIPRTYVSANCFAGYFAGGLCQIGRITPARDRVLILGDGNAKAIFVDEDDVAAYTIKAIDDPRTLNKTVYLRPQENILSQRELVEIWESLIGKTLEKIQVPEEEFLDSMKDVDIVQQIGLGHYYQVFYEGCLTNFEIGGQGVEASQLYPEVNYTRVRDYLKQYL</sequence>
<dbReference type="PANTHER" id="PTHR43349:SF4">
    <property type="entry name" value="PINORESINOL REDUCTASE 1-RELATED"/>
    <property type="match status" value="1"/>
</dbReference>
<dbReference type="GO" id="GO:0010283">
    <property type="term" value="F:pinoresinol reductase activity"/>
    <property type="evidence" value="ECO:0007669"/>
    <property type="project" value="UniProtKB-ARBA"/>
</dbReference>
<protein>
    <recommendedName>
        <fullName evidence="4">NmrA-like domain-containing protein</fullName>
    </recommendedName>
</protein>
<evidence type="ECO:0000256" key="3">
    <source>
        <dbReference type="ARBA" id="ARBA00023002"/>
    </source>
</evidence>
<name>U5D2I0_AMBTC</name>
<keyword evidence="3" id="KW-0560">Oxidoreductase</keyword>
<keyword evidence="2" id="KW-0521">NADP</keyword>
<dbReference type="Gramene" id="ERN15602">
    <property type="protein sequence ID" value="ERN15602"/>
    <property type="gene ID" value="AMTR_s00048p00167820"/>
</dbReference>